<accession>A0A1E7EPV7</accession>
<feature type="non-terminal residue" evidence="2">
    <location>
        <position position="66"/>
    </location>
</feature>
<dbReference type="InterPro" id="IPR001623">
    <property type="entry name" value="DnaJ_domain"/>
</dbReference>
<dbReference type="InParanoid" id="A0A1E7EPV7"/>
<dbReference type="SUPFAM" id="SSF46565">
    <property type="entry name" value="Chaperone J-domain"/>
    <property type="match status" value="1"/>
</dbReference>
<evidence type="ECO:0000313" key="3">
    <source>
        <dbReference type="Proteomes" id="UP000095751"/>
    </source>
</evidence>
<dbReference type="InterPro" id="IPR036869">
    <property type="entry name" value="J_dom_sf"/>
</dbReference>
<sequence length="66" mass="7701">MKNYYDILEVPKDASAAVIRKAYLRKSLKYHPDKNPNNLEESKAKFIEIGEANETLSDPTKRRIYD</sequence>
<dbReference type="Pfam" id="PF00226">
    <property type="entry name" value="DnaJ"/>
    <property type="match status" value="1"/>
</dbReference>
<feature type="domain" description="J" evidence="1">
    <location>
        <begin position="3"/>
        <end position="66"/>
    </location>
</feature>
<dbReference type="EMBL" id="KV784383">
    <property type="protein sequence ID" value="OEU07895.1"/>
    <property type="molecule type" value="Genomic_DNA"/>
</dbReference>
<dbReference type="Gene3D" id="1.10.287.110">
    <property type="entry name" value="DnaJ domain"/>
    <property type="match status" value="1"/>
</dbReference>
<dbReference type="PANTHER" id="PTHR24074">
    <property type="entry name" value="CO-CHAPERONE PROTEIN DJLA"/>
    <property type="match status" value="1"/>
</dbReference>
<dbReference type="InterPro" id="IPR050817">
    <property type="entry name" value="DjlA_DnaK_co-chaperone"/>
</dbReference>
<dbReference type="OrthoDB" id="39231at2759"/>
<proteinExistence type="predicted"/>
<dbReference type="SMART" id="SM00271">
    <property type="entry name" value="DnaJ"/>
    <property type="match status" value="1"/>
</dbReference>
<dbReference type="KEGG" id="fcy:FRACYDRAFT_197096"/>
<dbReference type="Proteomes" id="UP000095751">
    <property type="component" value="Unassembled WGS sequence"/>
</dbReference>
<dbReference type="PROSITE" id="PS00636">
    <property type="entry name" value="DNAJ_1"/>
    <property type="match status" value="1"/>
</dbReference>
<evidence type="ECO:0000259" key="1">
    <source>
        <dbReference type="PROSITE" id="PS50076"/>
    </source>
</evidence>
<organism evidence="2 3">
    <name type="scientific">Fragilariopsis cylindrus CCMP1102</name>
    <dbReference type="NCBI Taxonomy" id="635003"/>
    <lineage>
        <taxon>Eukaryota</taxon>
        <taxon>Sar</taxon>
        <taxon>Stramenopiles</taxon>
        <taxon>Ochrophyta</taxon>
        <taxon>Bacillariophyta</taxon>
        <taxon>Bacillariophyceae</taxon>
        <taxon>Bacillariophycidae</taxon>
        <taxon>Bacillariales</taxon>
        <taxon>Bacillariaceae</taxon>
        <taxon>Fragilariopsis</taxon>
    </lineage>
</organism>
<reference evidence="2 3" key="1">
    <citation type="submission" date="2016-09" db="EMBL/GenBank/DDBJ databases">
        <title>Extensive genetic diversity and differential bi-allelic expression allows diatom success in the polar Southern Ocean.</title>
        <authorList>
            <consortium name="DOE Joint Genome Institute"/>
            <person name="Mock T."/>
            <person name="Otillar R.P."/>
            <person name="Strauss J."/>
            <person name="Dupont C."/>
            <person name="Frickenhaus S."/>
            <person name="Maumus F."/>
            <person name="Mcmullan M."/>
            <person name="Sanges R."/>
            <person name="Schmutz J."/>
            <person name="Toseland A."/>
            <person name="Valas R."/>
            <person name="Veluchamy A."/>
            <person name="Ward B.J."/>
            <person name="Allen A."/>
            <person name="Barry K."/>
            <person name="Falciatore A."/>
            <person name="Ferrante M."/>
            <person name="Fortunato A.E."/>
            <person name="Gloeckner G."/>
            <person name="Gruber A."/>
            <person name="Hipkin R."/>
            <person name="Janech M."/>
            <person name="Kroth P."/>
            <person name="Leese F."/>
            <person name="Lindquist E."/>
            <person name="Lyon B.R."/>
            <person name="Martin J."/>
            <person name="Mayer C."/>
            <person name="Parker M."/>
            <person name="Quesneville H."/>
            <person name="Raymond J."/>
            <person name="Uhlig C."/>
            <person name="Valentin K.U."/>
            <person name="Worden A.Z."/>
            <person name="Armbrust E.V."/>
            <person name="Bowler C."/>
            <person name="Green B."/>
            <person name="Moulton V."/>
            <person name="Van Oosterhout C."/>
            <person name="Grigoriev I."/>
        </authorList>
    </citation>
    <scope>NUCLEOTIDE SEQUENCE [LARGE SCALE GENOMIC DNA]</scope>
    <source>
        <strain evidence="2 3">CCMP1102</strain>
    </source>
</reference>
<keyword evidence="2" id="KW-0346">Stress response</keyword>
<dbReference type="CDD" id="cd06257">
    <property type="entry name" value="DnaJ"/>
    <property type="match status" value="1"/>
</dbReference>
<dbReference type="AlphaFoldDB" id="A0A1E7EPV7"/>
<dbReference type="PROSITE" id="PS50076">
    <property type="entry name" value="DNAJ_2"/>
    <property type="match status" value="1"/>
</dbReference>
<evidence type="ECO:0000313" key="2">
    <source>
        <dbReference type="EMBL" id="OEU07895.1"/>
    </source>
</evidence>
<keyword evidence="3" id="KW-1185">Reference proteome</keyword>
<dbReference type="InterPro" id="IPR018253">
    <property type="entry name" value="DnaJ_domain_CS"/>
</dbReference>
<gene>
    <name evidence="2" type="ORF">FRACYDRAFT_197096</name>
</gene>
<dbReference type="PRINTS" id="PR00625">
    <property type="entry name" value="JDOMAIN"/>
</dbReference>
<protein>
    <submittedName>
        <fullName evidence="2">Heat shock protein DnaJ</fullName>
    </submittedName>
</protein>
<name>A0A1E7EPV7_9STRA</name>